<organism evidence="1 2">
    <name type="scientific">Hibiscus sabdariffa</name>
    <name type="common">roselle</name>
    <dbReference type="NCBI Taxonomy" id="183260"/>
    <lineage>
        <taxon>Eukaryota</taxon>
        <taxon>Viridiplantae</taxon>
        <taxon>Streptophyta</taxon>
        <taxon>Embryophyta</taxon>
        <taxon>Tracheophyta</taxon>
        <taxon>Spermatophyta</taxon>
        <taxon>Magnoliopsida</taxon>
        <taxon>eudicotyledons</taxon>
        <taxon>Gunneridae</taxon>
        <taxon>Pentapetalae</taxon>
        <taxon>rosids</taxon>
        <taxon>malvids</taxon>
        <taxon>Malvales</taxon>
        <taxon>Malvaceae</taxon>
        <taxon>Malvoideae</taxon>
        <taxon>Hibiscus</taxon>
    </lineage>
</organism>
<comment type="caution">
    <text evidence="1">The sequence shown here is derived from an EMBL/GenBank/DDBJ whole genome shotgun (WGS) entry which is preliminary data.</text>
</comment>
<proteinExistence type="predicted"/>
<reference evidence="1 2" key="1">
    <citation type="journal article" date="2024" name="G3 (Bethesda)">
        <title>Genome assembly of Hibiscus sabdariffa L. provides insights into metabolisms of medicinal natural products.</title>
        <authorList>
            <person name="Kim T."/>
        </authorList>
    </citation>
    <scope>NUCLEOTIDE SEQUENCE [LARGE SCALE GENOMIC DNA]</scope>
    <source>
        <strain evidence="1">TK-2024</strain>
        <tissue evidence="1">Old leaves</tissue>
    </source>
</reference>
<keyword evidence="2" id="KW-1185">Reference proteome</keyword>
<protein>
    <submittedName>
        <fullName evidence="1">Uncharacterized protein</fullName>
    </submittedName>
</protein>
<gene>
    <name evidence="1" type="ORF">V6N12_008676</name>
</gene>
<dbReference type="EMBL" id="JBBPBM010000346">
    <property type="protein sequence ID" value="KAK8496801.1"/>
    <property type="molecule type" value="Genomic_DNA"/>
</dbReference>
<evidence type="ECO:0000313" key="2">
    <source>
        <dbReference type="Proteomes" id="UP001472677"/>
    </source>
</evidence>
<dbReference type="Proteomes" id="UP001472677">
    <property type="component" value="Unassembled WGS sequence"/>
</dbReference>
<sequence>MKTPDPPVALGDGFPSLMECEGQVNTRSTISYKDVVSGPIGSRSPGSSATLDDDDIEDDIALGVFNGIPTIDFSDQVQQLAIKSMDLTLVVKDICSTSHSNEDSSLPPTILPPQLAPVVPISIPDEPFGPWMLIERRKRNSKVPNSAIRVAREDHPQCFISNPIFTPLVADSESHPDGVIHAIEDQTDSFMEVSAIPNQSNIVSNSSEISIQQPAKVNAKGKQSGISKKSTTLILNPKKSGTAGPTGLKLRHAFSLSAMHNSRTATSSSKVLASKPTVALDPVKHKAVHLPAATPPIIPFIAPSASVQDGQEAMLE</sequence>
<accession>A0ABR2AS09</accession>
<name>A0ABR2AS09_9ROSI</name>
<evidence type="ECO:0000313" key="1">
    <source>
        <dbReference type="EMBL" id="KAK8496801.1"/>
    </source>
</evidence>